<gene>
    <name evidence="3" type="ORF">CtesDRAFT_PD0868</name>
</gene>
<feature type="region of interest" description="Disordered" evidence="2">
    <location>
        <begin position="101"/>
        <end position="131"/>
    </location>
</feature>
<evidence type="ECO:0000313" key="3">
    <source>
        <dbReference type="EMBL" id="EED65922.1"/>
    </source>
</evidence>
<dbReference type="Gene3D" id="3.20.20.70">
    <property type="entry name" value="Aldolase class I"/>
    <property type="match status" value="1"/>
</dbReference>
<dbReference type="GO" id="GO:0005975">
    <property type="term" value="P:carbohydrate metabolic process"/>
    <property type="evidence" value="ECO:0007669"/>
    <property type="project" value="InterPro"/>
</dbReference>
<dbReference type="Proteomes" id="UP000003039">
    <property type="component" value="Unassembled WGS sequence"/>
</dbReference>
<evidence type="ECO:0000256" key="1">
    <source>
        <dbReference type="ARBA" id="ARBA00023270"/>
    </source>
</evidence>
<dbReference type="RefSeq" id="WP_003052234.1">
    <property type="nucleotide sequence ID" value="NZ_AAUJ02000001.1"/>
</dbReference>
<keyword evidence="1" id="KW-0704">Schiff base</keyword>
<evidence type="ECO:0000313" key="4">
    <source>
        <dbReference type="Proteomes" id="UP000003039"/>
    </source>
</evidence>
<evidence type="ECO:0008006" key="5">
    <source>
        <dbReference type="Google" id="ProtNLM"/>
    </source>
</evidence>
<feature type="compositionally biased region" description="Polar residues" evidence="2">
    <location>
        <begin position="119"/>
        <end position="130"/>
    </location>
</feature>
<reference evidence="3 4" key="1">
    <citation type="journal article" date="2004" name="Appl. Environ. Microbiol.">
        <title>Mineralization of individual congeners of linear alkylbenzenesulfonate by defined pairs of heterotrophic bacteria.</title>
        <authorList>
            <person name="Schleheck D."/>
            <person name="Knepper T.P."/>
            <person name="Fischer K."/>
            <person name="Cook A.M."/>
        </authorList>
    </citation>
    <scope>NUCLEOTIDE SEQUENCE [LARGE SCALE GENOMIC DNA]</scope>
    <source>
        <strain evidence="4">DSM 14576 / KF-1</strain>
    </source>
</reference>
<dbReference type="EMBL" id="AAUJ02000001">
    <property type="protein sequence ID" value="EED65922.1"/>
    <property type="molecule type" value="Genomic_DNA"/>
</dbReference>
<evidence type="ECO:0000256" key="2">
    <source>
        <dbReference type="SAM" id="MobiDB-lite"/>
    </source>
</evidence>
<proteinExistence type="predicted"/>
<sequence length="152" mass="16534">MNATRSLHDLGQNPWFDNITRPLLDSGTLARYMRDFAVNGSMPNPKIFEQAIRHSEPFEEALRRVAHAGQSGEVLLFALVLKDLRRAVDLFRPALASAQDTATPADCSQAGGPRMRSPSACSSKARTRSSPPRALLNHIAAKTSALAQVGVR</sequence>
<dbReference type="OrthoDB" id="9809101at2"/>
<name>B7WX99_COMTK</name>
<protein>
    <recommendedName>
        <fullName evidence="5">Transaldolase</fullName>
    </recommendedName>
</protein>
<dbReference type="Pfam" id="PF00923">
    <property type="entry name" value="TAL_FSA"/>
    <property type="match status" value="1"/>
</dbReference>
<dbReference type="InterPro" id="IPR013785">
    <property type="entry name" value="Aldolase_TIM"/>
</dbReference>
<dbReference type="InterPro" id="IPR001585">
    <property type="entry name" value="TAL/FSA"/>
</dbReference>
<organism evidence="3 4">
    <name type="scientific">Comamonas testosteroni (strain DSM 14576 / KF-1)</name>
    <name type="common">Pseudomonas testosteroni</name>
    <dbReference type="NCBI Taxonomy" id="399795"/>
    <lineage>
        <taxon>Bacteria</taxon>
        <taxon>Pseudomonadati</taxon>
        <taxon>Pseudomonadota</taxon>
        <taxon>Betaproteobacteria</taxon>
        <taxon>Burkholderiales</taxon>
        <taxon>Comamonadaceae</taxon>
        <taxon>Comamonas</taxon>
    </lineage>
</organism>
<dbReference type="eggNOG" id="COG0176">
    <property type="taxonomic scope" value="Bacteria"/>
</dbReference>
<comment type="caution">
    <text evidence="3">The sequence shown here is derived from an EMBL/GenBank/DDBJ whole genome shotgun (WGS) entry which is preliminary data.</text>
</comment>
<dbReference type="AlphaFoldDB" id="B7WX99"/>
<accession>B7WX99</accession>